<dbReference type="Gene3D" id="2.60.40.10">
    <property type="entry name" value="Immunoglobulins"/>
    <property type="match status" value="1"/>
</dbReference>
<protein>
    <submittedName>
        <fullName evidence="2">Helix-turn-helix protein</fullName>
    </submittedName>
</protein>
<dbReference type="InterPro" id="IPR032350">
    <property type="entry name" value="Nbr1_FW"/>
</dbReference>
<evidence type="ECO:0000259" key="1">
    <source>
        <dbReference type="PROSITE" id="PS50943"/>
    </source>
</evidence>
<dbReference type="CDD" id="cd14947">
    <property type="entry name" value="NBR1_like"/>
    <property type="match status" value="1"/>
</dbReference>
<comment type="caution">
    <text evidence="2">The sequence shown here is derived from an EMBL/GenBank/DDBJ whole genome shotgun (WGS) entry which is preliminary data.</text>
</comment>
<dbReference type="SMART" id="SM00530">
    <property type="entry name" value="HTH_XRE"/>
    <property type="match status" value="1"/>
</dbReference>
<dbReference type="Gene3D" id="1.10.260.40">
    <property type="entry name" value="lambda repressor-like DNA-binding domains"/>
    <property type="match status" value="1"/>
</dbReference>
<dbReference type="InterPro" id="IPR001387">
    <property type="entry name" value="Cro/C1-type_HTH"/>
</dbReference>
<dbReference type="InterPro" id="IPR010982">
    <property type="entry name" value="Lambda_DNA-bd_dom_sf"/>
</dbReference>
<dbReference type="AlphaFoldDB" id="A0A1J5Q1N7"/>
<proteinExistence type="predicted"/>
<dbReference type="PANTHER" id="PTHR20930:SF0">
    <property type="entry name" value="PROTEIN ILRUN"/>
    <property type="match status" value="1"/>
</dbReference>
<dbReference type="PROSITE" id="PS50943">
    <property type="entry name" value="HTH_CROC1"/>
    <property type="match status" value="1"/>
</dbReference>
<dbReference type="CDD" id="cd00093">
    <property type="entry name" value="HTH_XRE"/>
    <property type="match status" value="1"/>
</dbReference>
<dbReference type="SUPFAM" id="SSF47413">
    <property type="entry name" value="lambda repressor-like DNA-binding domains"/>
    <property type="match status" value="1"/>
</dbReference>
<sequence>MNASVNRQDELRAVLARRSRELGKTRADIARDAGLSRTYLYALANGSARDPSVRILVNLARALQVSPLLLFRHYADAAGAQMSGAPLLPTNRAVGLHDPEDVAVFNADLTMPDHALVLPGEAFRKVWEVQNVGNVPWRGRRLVRVDDDYVLARRAEGGLRAVLSPSLASLHREIAIPDTLPGQPAQIGVDFSAPSETCTVASVWRIEDAQGHPCYGPAFLCHVIVTVMAR</sequence>
<dbReference type="Pfam" id="PF01381">
    <property type="entry name" value="HTH_3"/>
    <property type="match status" value="1"/>
</dbReference>
<dbReference type="GO" id="GO:0003677">
    <property type="term" value="F:DNA binding"/>
    <property type="evidence" value="ECO:0007669"/>
    <property type="project" value="InterPro"/>
</dbReference>
<feature type="domain" description="HTH cro/C1-type" evidence="1">
    <location>
        <begin position="21"/>
        <end position="70"/>
    </location>
</feature>
<reference evidence="2" key="1">
    <citation type="submission" date="2016-10" db="EMBL/GenBank/DDBJ databases">
        <title>Sequence of Gallionella enrichment culture.</title>
        <authorList>
            <person name="Poehlein A."/>
            <person name="Muehling M."/>
            <person name="Daniel R."/>
        </authorList>
    </citation>
    <scope>NUCLEOTIDE SEQUENCE</scope>
</reference>
<dbReference type="InterPro" id="IPR013783">
    <property type="entry name" value="Ig-like_fold"/>
</dbReference>
<dbReference type="EMBL" id="MLJW01002688">
    <property type="protein sequence ID" value="OIQ73927.1"/>
    <property type="molecule type" value="Genomic_DNA"/>
</dbReference>
<dbReference type="PANTHER" id="PTHR20930">
    <property type="entry name" value="OVARIAN CARCINOMA ANTIGEN CA125-RELATED"/>
    <property type="match status" value="1"/>
</dbReference>
<organism evidence="2">
    <name type="scientific">mine drainage metagenome</name>
    <dbReference type="NCBI Taxonomy" id="410659"/>
    <lineage>
        <taxon>unclassified sequences</taxon>
        <taxon>metagenomes</taxon>
        <taxon>ecological metagenomes</taxon>
    </lineage>
</organism>
<accession>A0A1J5Q1N7</accession>
<name>A0A1J5Q1N7_9ZZZZ</name>
<evidence type="ECO:0000313" key="2">
    <source>
        <dbReference type="EMBL" id="OIQ73927.1"/>
    </source>
</evidence>
<dbReference type="Pfam" id="PF16158">
    <property type="entry name" value="N_BRCA1_IG"/>
    <property type="match status" value="1"/>
</dbReference>
<gene>
    <name evidence="2" type="ORF">GALL_444330</name>
</gene>